<accession>A0ABD5P231</accession>
<organism evidence="1 2">
    <name type="scientific">Natribaculum luteum</name>
    <dbReference type="NCBI Taxonomy" id="1586232"/>
    <lineage>
        <taxon>Archaea</taxon>
        <taxon>Methanobacteriati</taxon>
        <taxon>Methanobacteriota</taxon>
        <taxon>Stenosarchaea group</taxon>
        <taxon>Halobacteria</taxon>
        <taxon>Halobacteriales</taxon>
        <taxon>Natrialbaceae</taxon>
        <taxon>Natribaculum</taxon>
    </lineage>
</organism>
<dbReference type="GeneID" id="71855386"/>
<proteinExistence type="predicted"/>
<dbReference type="Proteomes" id="UP001595821">
    <property type="component" value="Unassembled WGS sequence"/>
</dbReference>
<name>A0ABD5P231_9EURY</name>
<evidence type="ECO:0000313" key="2">
    <source>
        <dbReference type="Proteomes" id="UP001595821"/>
    </source>
</evidence>
<reference evidence="1 2" key="1">
    <citation type="journal article" date="2014" name="Int. J. Syst. Evol. Microbiol.">
        <title>Complete genome sequence of Corynebacterium casei LMG S-19264T (=DSM 44701T), isolated from a smear-ripened cheese.</title>
        <authorList>
            <consortium name="US DOE Joint Genome Institute (JGI-PGF)"/>
            <person name="Walter F."/>
            <person name="Albersmeier A."/>
            <person name="Kalinowski J."/>
            <person name="Ruckert C."/>
        </authorList>
    </citation>
    <scope>NUCLEOTIDE SEQUENCE [LARGE SCALE GENOMIC DNA]</scope>
    <source>
        <strain evidence="1 2">IBRC-M 10912</strain>
    </source>
</reference>
<dbReference type="RefSeq" id="WP_246969373.1">
    <property type="nucleotide sequence ID" value="NZ_CP095397.1"/>
</dbReference>
<evidence type="ECO:0000313" key="1">
    <source>
        <dbReference type="EMBL" id="MFC4248026.1"/>
    </source>
</evidence>
<comment type="caution">
    <text evidence="1">The sequence shown here is derived from an EMBL/GenBank/DDBJ whole genome shotgun (WGS) entry which is preliminary data.</text>
</comment>
<dbReference type="Gene3D" id="3.40.390.10">
    <property type="entry name" value="Collagenase (Catalytic Domain)"/>
    <property type="match status" value="1"/>
</dbReference>
<sequence>MKRRTVLGSVGSLLSVGALAYASRDPVNRIDVRFWLSERAATYDGVVETVDAYLATALDLEWWSLEVSFGGVVSVSTEDGAAVTTGGEWPSRVIAGSVGRGDVDPVADVNLLVTDGEMQTAPTGYGLPHVASVGGARHLAAASAPDRQPDPLPYTTPNRVAQVLVHEVGHALGLDHDHGVAYRRGDTVVATPMLSTYAWDPDYDGRPRCGSIASERTGDDRRLACAFSECARRELETYDGGLPL</sequence>
<protein>
    <submittedName>
        <fullName evidence="1">Peptidase M10A and M12B matrixin and adamalysin</fullName>
    </submittedName>
</protein>
<dbReference type="EMBL" id="JBHSDJ010000111">
    <property type="protein sequence ID" value="MFC4248026.1"/>
    <property type="molecule type" value="Genomic_DNA"/>
</dbReference>
<dbReference type="AlphaFoldDB" id="A0ABD5P231"/>
<gene>
    <name evidence="1" type="ORF">ACFOZ7_13925</name>
</gene>
<dbReference type="InterPro" id="IPR024079">
    <property type="entry name" value="MetalloPept_cat_dom_sf"/>
</dbReference>
<dbReference type="SUPFAM" id="SSF55486">
    <property type="entry name" value="Metalloproteases ('zincins'), catalytic domain"/>
    <property type="match status" value="1"/>
</dbReference>